<feature type="region of interest" description="Disordered" evidence="1">
    <location>
        <begin position="619"/>
        <end position="680"/>
    </location>
</feature>
<name>A0A8H5BTN0_9AGAR</name>
<gene>
    <name evidence="2" type="ORF">D9619_011721</name>
</gene>
<feature type="region of interest" description="Disordered" evidence="1">
    <location>
        <begin position="811"/>
        <end position="839"/>
    </location>
</feature>
<evidence type="ECO:0000256" key="1">
    <source>
        <dbReference type="SAM" id="MobiDB-lite"/>
    </source>
</evidence>
<feature type="region of interest" description="Disordered" evidence="1">
    <location>
        <begin position="280"/>
        <end position="305"/>
    </location>
</feature>
<comment type="caution">
    <text evidence="2">The sequence shown here is derived from an EMBL/GenBank/DDBJ whole genome shotgun (WGS) entry which is preliminary data.</text>
</comment>
<feature type="region of interest" description="Disordered" evidence="1">
    <location>
        <begin position="158"/>
        <end position="237"/>
    </location>
</feature>
<organism evidence="2 3">
    <name type="scientific">Psilocybe cf. subviscida</name>
    <dbReference type="NCBI Taxonomy" id="2480587"/>
    <lineage>
        <taxon>Eukaryota</taxon>
        <taxon>Fungi</taxon>
        <taxon>Dikarya</taxon>
        <taxon>Basidiomycota</taxon>
        <taxon>Agaricomycotina</taxon>
        <taxon>Agaricomycetes</taxon>
        <taxon>Agaricomycetidae</taxon>
        <taxon>Agaricales</taxon>
        <taxon>Agaricineae</taxon>
        <taxon>Strophariaceae</taxon>
        <taxon>Psilocybe</taxon>
    </lineage>
</organism>
<evidence type="ECO:0000313" key="2">
    <source>
        <dbReference type="EMBL" id="KAF5328861.1"/>
    </source>
</evidence>
<feature type="region of interest" description="Disordered" evidence="1">
    <location>
        <begin position="569"/>
        <end position="605"/>
    </location>
</feature>
<accession>A0A8H5BTN0</accession>
<dbReference type="Proteomes" id="UP000567179">
    <property type="component" value="Unassembled WGS sequence"/>
</dbReference>
<feature type="compositionally biased region" description="Basic and acidic residues" evidence="1">
    <location>
        <begin position="475"/>
        <end position="509"/>
    </location>
</feature>
<keyword evidence="3" id="KW-1185">Reference proteome</keyword>
<dbReference type="AlphaFoldDB" id="A0A8H5BTN0"/>
<feature type="compositionally biased region" description="Basic and acidic residues" evidence="1">
    <location>
        <begin position="520"/>
        <end position="546"/>
    </location>
</feature>
<reference evidence="2 3" key="1">
    <citation type="journal article" date="2020" name="ISME J.">
        <title>Uncovering the hidden diversity of litter-decomposition mechanisms in mushroom-forming fungi.</title>
        <authorList>
            <person name="Floudas D."/>
            <person name="Bentzer J."/>
            <person name="Ahren D."/>
            <person name="Johansson T."/>
            <person name="Persson P."/>
            <person name="Tunlid A."/>
        </authorList>
    </citation>
    <scope>NUCLEOTIDE SEQUENCE [LARGE SCALE GENOMIC DNA]</scope>
    <source>
        <strain evidence="2 3">CBS 101986</strain>
    </source>
</reference>
<proteinExistence type="predicted"/>
<feature type="compositionally biased region" description="Basic and acidic residues" evidence="1">
    <location>
        <begin position="367"/>
        <end position="376"/>
    </location>
</feature>
<evidence type="ECO:0000313" key="3">
    <source>
        <dbReference type="Proteomes" id="UP000567179"/>
    </source>
</evidence>
<sequence length="997" mass="110334">MTRGRKLSVSSIREKVEKILGKDDNPYGLPPIAKDPDSDNKLFGIHDPARIPVIGKLLPKPKTKAVVTRRRRSSSLPARHKAIYAENPPDVEILPEHLAEFDRKEKAYYDFFPDLRPCMTVEEFNEEFAKWDAKCNIRHLKKKPQKLYRWERKFGSRELLNPRPAPKPPGFVERPKSKALPPVPTESDDRSTRDTDFLISQFPPPPDAIPSMEVSATNPQRPVQRRRSGSEGTKPRGQAAVNWCLGLKFAPDVRSELCHKDDDSYAATMSRPPLVHHVHAHDIPLPPSPSRGRFTTRSRHPSITTPTAQAMKPETTFVNMFRAPDGDSSGPAQPAGGATTSMIAAELTAWGEEIAREEAARNSARAEALRKLEKNQKQPQDPFPQPQNAHREREHPKNEHGEPAKPEKANHKEESQRKNEDERHRQVGKEYQRQRLKSEPKPRRAPPSSSTGTQEQHRERQPHDEHRQRKASRPQAEDATRTPKSERDRHENKSEREHQRERNKSEPKRHAPSSSSAVAQEKRRERQPEDTTRVRVESRAQADTRRRIVRRSVSASKLYDMVQSKSQIVHIPAPPGPPKGEVRKHVNAGAPLTEPPAHPLPSLPITPITPSNVGVRVAAAGSNSTAPPVPVQGHAPTVVRPRPSRPNLGPPPSLSAGTAQRSRAPSTTQRSGCAEEKPPALKKGLVGAVLHRKASNSSLDHQPLDKSTISAPVDYIKGGETGFYQLRHARLHVQDLQVTMIPLPYYVQYPPTPESIAPKAGDKAQGNGAAGTNTASEATTPAPQSASTSPAPVQTAQRPVHLVYHTVNGSTSSASSYGSSSSNTHGYTTSSSNHEGYASSATTHTHHGYVQRSYEDCISPAVGKIILPAALKNGYPSNPPSASEPRAKKTSLTPMHIHLPNTGTLGGGSRPAPQFNAVASSSRNVIDNMPKDTPPPAAVDPEFEDEELIRGYKPRKFVDVKKMIREEEDRIRRERKDLPAIPFPVAPLRIRKKVSQL</sequence>
<feature type="compositionally biased region" description="Low complexity" evidence="1">
    <location>
        <begin position="811"/>
        <end position="834"/>
    </location>
</feature>
<feature type="compositionally biased region" description="Basic and acidic residues" evidence="1">
    <location>
        <begin position="455"/>
        <end position="467"/>
    </location>
</feature>
<feature type="region of interest" description="Disordered" evidence="1">
    <location>
        <begin position="756"/>
        <end position="795"/>
    </location>
</feature>
<feature type="region of interest" description="Disordered" evidence="1">
    <location>
        <begin position="356"/>
        <end position="548"/>
    </location>
</feature>
<feature type="compositionally biased region" description="Polar residues" evidence="1">
    <location>
        <begin position="656"/>
        <end position="671"/>
    </location>
</feature>
<feature type="compositionally biased region" description="Basic and acidic residues" evidence="1">
    <location>
        <begin position="389"/>
        <end position="442"/>
    </location>
</feature>
<feature type="compositionally biased region" description="Basic and acidic residues" evidence="1">
    <location>
        <begin position="187"/>
        <end position="196"/>
    </location>
</feature>
<dbReference type="EMBL" id="JAACJJ010000003">
    <property type="protein sequence ID" value="KAF5328861.1"/>
    <property type="molecule type" value="Genomic_DNA"/>
</dbReference>
<protein>
    <submittedName>
        <fullName evidence="2">Uncharacterized protein</fullName>
    </submittedName>
</protein>
<feature type="compositionally biased region" description="Low complexity" evidence="1">
    <location>
        <begin position="766"/>
        <end position="792"/>
    </location>
</feature>
<feature type="compositionally biased region" description="Pro residues" evidence="1">
    <location>
        <begin position="593"/>
        <end position="604"/>
    </location>
</feature>